<evidence type="ECO:0000256" key="3">
    <source>
        <dbReference type="ARBA" id="ARBA00022989"/>
    </source>
</evidence>
<name>A4BGJ3_9GAMM</name>
<evidence type="ECO:0000256" key="8">
    <source>
        <dbReference type="SAM" id="Phobius"/>
    </source>
</evidence>
<dbReference type="GO" id="GO:0016020">
    <property type="term" value="C:membrane"/>
    <property type="evidence" value="ECO:0007669"/>
    <property type="project" value="UniProtKB-SubCell"/>
</dbReference>
<reference evidence="11 12" key="1">
    <citation type="submission" date="2006-02" db="EMBL/GenBank/DDBJ databases">
        <authorList>
            <person name="Pinhassi J."/>
            <person name="Pedros-Alio C."/>
            <person name="Ferriera S."/>
            <person name="Johnson J."/>
            <person name="Kravitz S."/>
            <person name="Halpern A."/>
            <person name="Remington K."/>
            <person name="Beeson K."/>
            <person name="Tran B."/>
            <person name="Rogers Y.-H."/>
            <person name="Friedman R."/>
            <person name="Venter J.C."/>
        </authorList>
    </citation>
    <scope>NUCLEOTIDE SEQUENCE [LARGE SCALE GENOMIC DNA]</scope>
    <source>
        <strain evidence="11 12">MED297</strain>
    </source>
</reference>
<dbReference type="InterPro" id="IPR003660">
    <property type="entry name" value="HAMP_dom"/>
</dbReference>
<evidence type="ECO:0000256" key="6">
    <source>
        <dbReference type="ARBA" id="ARBA00029447"/>
    </source>
</evidence>
<dbReference type="CDD" id="cd06225">
    <property type="entry name" value="HAMP"/>
    <property type="match status" value="1"/>
</dbReference>
<dbReference type="PANTHER" id="PTHR32089:SF119">
    <property type="entry name" value="METHYL-ACCEPTING CHEMOTAXIS PROTEIN CTPL"/>
    <property type="match status" value="1"/>
</dbReference>
<dbReference type="SMART" id="SM00283">
    <property type="entry name" value="MA"/>
    <property type="match status" value="1"/>
</dbReference>
<organism evidence="11 12">
    <name type="scientific">Reinekea blandensis MED297</name>
    <dbReference type="NCBI Taxonomy" id="314283"/>
    <lineage>
        <taxon>Bacteria</taxon>
        <taxon>Pseudomonadati</taxon>
        <taxon>Pseudomonadota</taxon>
        <taxon>Gammaproteobacteria</taxon>
        <taxon>Oceanospirillales</taxon>
        <taxon>Saccharospirillaceae</taxon>
        <taxon>Reinekea</taxon>
    </lineage>
</organism>
<dbReference type="HOGENOM" id="CLU_000445_107_27_6"/>
<dbReference type="PROSITE" id="PS50111">
    <property type="entry name" value="CHEMOTAXIS_TRANSDUC_2"/>
    <property type="match status" value="1"/>
</dbReference>
<comment type="caution">
    <text evidence="11">The sequence shown here is derived from an EMBL/GenBank/DDBJ whole genome shotgun (WGS) entry which is preliminary data.</text>
</comment>
<dbReference type="CDD" id="cd11386">
    <property type="entry name" value="MCP_signal"/>
    <property type="match status" value="1"/>
</dbReference>
<keyword evidence="4 8" id="KW-0472">Membrane</keyword>
<evidence type="ECO:0000256" key="7">
    <source>
        <dbReference type="PROSITE-ProRule" id="PRU00284"/>
    </source>
</evidence>
<evidence type="ECO:0000313" key="12">
    <source>
        <dbReference type="Proteomes" id="UP000005953"/>
    </source>
</evidence>
<dbReference type="PANTHER" id="PTHR32089">
    <property type="entry name" value="METHYL-ACCEPTING CHEMOTAXIS PROTEIN MCPB"/>
    <property type="match status" value="1"/>
</dbReference>
<feature type="transmembrane region" description="Helical" evidence="8">
    <location>
        <begin position="12"/>
        <end position="32"/>
    </location>
</feature>
<comment type="subcellular location">
    <subcellularLocation>
        <location evidence="1">Membrane</location>
        <topology evidence="1">Multi-pass membrane protein</topology>
    </subcellularLocation>
</comment>
<dbReference type="RefSeq" id="WP_008046041.1">
    <property type="nucleotide sequence ID" value="NZ_CH724152.1"/>
</dbReference>
<protein>
    <submittedName>
        <fullName evidence="11">Methyl-accepting chemotaxis protein</fullName>
    </submittedName>
</protein>
<keyword evidence="12" id="KW-1185">Reference proteome</keyword>
<dbReference type="Pfam" id="PF00672">
    <property type="entry name" value="HAMP"/>
    <property type="match status" value="1"/>
</dbReference>
<evidence type="ECO:0000256" key="4">
    <source>
        <dbReference type="ARBA" id="ARBA00023136"/>
    </source>
</evidence>
<dbReference type="InterPro" id="IPR004089">
    <property type="entry name" value="MCPsignal_dom"/>
</dbReference>
<keyword evidence="3 8" id="KW-1133">Transmembrane helix</keyword>
<dbReference type="EMBL" id="AAOE01000016">
    <property type="protein sequence ID" value="EAR08799.1"/>
    <property type="molecule type" value="Genomic_DNA"/>
</dbReference>
<feature type="domain" description="Methyl-accepting transducer" evidence="9">
    <location>
        <begin position="406"/>
        <end position="642"/>
    </location>
</feature>
<dbReference type="Proteomes" id="UP000005953">
    <property type="component" value="Unassembled WGS sequence"/>
</dbReference>
<gene>
    <name evidence="11" type="ORF">MED297_09046</name>
</gene>
<feature type="transmembrane region" description="Helical" evidence="8">
    <location>
        <begin position="326"/>
        <end position="350"/>
    </location>
</feature>
<evidence type="ECO:0000256" key="5">
    <source>
        <dbReference type="ARBA" id="ARBA00023224"/>
    </source>
</evidence>
<evidence type="ECO:0000259" key="10">
    <source>
        <dbReference type="PROSITE" id="PS50885"/>
    </source>
</evidence>
<dbReference type="GO" id="GO:0007165">
    <property type="term" value="P:signal transduction"/>
    <property type="evidence" value="ECO:0007669"/>
    <property type="project" value="UniProtKB-KW"/>
</dbReference>
<dbReference type="Gene3D" id="1.10.287.950">
    <property type="entry name" value="Methyl-accepting chemotaxis protein"/>
    <property type="match status" value="1"/>
</dbReference>
<dbReference type="GO" id="GO:0006935">
    <property type="term" value="P:chemotaxis"/>
    <property type="evidence" value="ECO:0007669"/>
    <property type="project" value="UniProtKB-ARBA"/>
</dbReference>
<evidence type="ECO:0000313" key="11">
    <source>
        <dbReference type="EMBL" id="EAR08799.1"/>
    </source>
</evidence>
<dbReference type="PROSITE" id="PS50885">
    <property type="entry name" value="HAMP"/>
    <property type="match status" value="1"/>
</dbReference>
<proteinExistence type="inferred from homology"/>
<evidence type="ECO:0000259" key="9">
    <source>
        <dbReference type="PROSITE" id="PS50111"/>
    </source>
</evidence>
<evidence type="ECO:0000256" key="1">
    <source>
        <dbReference type="ARBA" id="ARBA00004141"/>
    </source>
</evidence>
<accession>A4BGJ3</accession>
<dbReference type="Pfam" id="PF00015">
    <property type="entry name" value="MCPsignal"/>
    <property type="match status" value="1"/>
</dbReference>
<keyword evidence="2 8" id="KW-0812">Transmembrane</keyword>
<dbReference type="FunFam" id="1.10.287.950:FF:000001">
    <property type="entry name" value="Methyl-accepting chemotaxis sensory transducer"/>
    <property type="match status" value="1"/>
</dbReference>
<keyword evidence="5 7" id="KW-0807">Transducer</keyword>
<dbReference type="SMART" id="SM00304">
    <property type="entry name" value="HAMP"/>
    <property type="match status" value="1"/>
</dbReference>
<comment type="similarity">
    <text evidence="6">Belongs to the methyl-accepting chemotaxis (MCP) protein family.</text>
</comment>
<dbReference type="OrthoDB" id="5613951at2"/>
<evidence type="ECO:0000256" key="2">
    <source>
        <dbReference type="ARBA" id="ARBA00022692"/>
    </source>
</evidence>
<sequence length="678" mass="73557">MNFLNVMSIRAKVLTGFGLLTVLMLVVGLLGLSSLSRLSQNLAFITGPAWDTADGAMEGSIGIKGEMLAVQAILDGEDLDTQLAVFAQNKAIADEAMQRLVDAGLVNATQTNEVLSAIETYQLSYESLLGDFRQFTETKTEFDAVTARFVELGEAMEEIGDGAVETLEANPDRFYRWSGDLDSRWAAADGGMESNIGLLWGLYHLNDLLAQQGDKTAIKAEIDEALRFQKEASNEMLETGLFDQNAGPDWNSQSYRQAYETTFAEYEQLLMQLILQTEAFHQTQNVYEQSAETLLDLLESFEETGDAAVEGQVDAITDIVSGTRTLVITCIVVGLVLALVCSLILLRAILGPIRSVTYRINDIATGDGDLTERLSVQSRDEVGEMAQGFNRFVENIQKIVLEVAAVSTNLSQLTRDLTKATTSATENVKDQRMQTDQIAAAFNELSVTARDVADNTGAASIATKDANTQGKNAQASVKKAITSINHLDSTLKTTRTEMGNLEQDVTSIVNVLSVIQGIAEQTNLLALNAAIEAARAGEQGRGFAVVADEVRALASKTKDSTEEIRTTIERLQTGSKKAVSAVEESGERGRENVEISEQVSQALDSIATQLTLINDMNSQIASASEEQTKVSEEMNANVQSIVDLAQKAEEGIQHSQSMTDQVSEQAESLVRLIARFKV</sequence>
<dbReference type="AlphaFoldDB" id="A4BGJ3"/>
<dbReference type="SUPFAM" id="SSF58104">
    <property type="entry name" value="Methyl-accepting chemotaxis protein (MCP) signaling domain"/>
    <property type="match status" value="1"/>
</dbReference>
<dbReference type="STRING" id="314283.MED297_09046"/>
<feature type="domain" description="HAMP" evidence="10">
    <location>
        <begin position="347"/>
        <end position="401"/>
    </location>
</feature>